<reference evidence="1 2" key="1">
    <citation type="submission" date="2019-06" db="EMBL/GenBank/DDBJ databases">
        <title>Sequencing the genomes of 1000 actinobacteria strains.</title>
        <authorList>
            <person name="Klenk H.-P."/>
        </authorList>
    </citation>
    <scope>NUCLEOTIDE SEQUENCE [LARGE SCALE GENOMIC DNA]</scope>
    <source>
        <strain evidence="1 2">DSM 41649</strain>
    </source>
</reference>
<proteinExistence type="predicted"/>
<sequence>MTTELDRDDFGRITHDPAAGRLELEWFESTEGMADQDFRRSLERLAALSEEHRPRHVVIDVTRFAFSPDADTARWRQREIIPRYNASGIEKFAFLLPASAPSPGEPAPEPGADFPTGWFPTREALEEWLRQP</sequence>
<evidence type="ECO:0008006" key="3">
    <source>
        <dbReference type="Google" id="ProtNLM"/>
    </source>
</evidence>
<gene>
    <name evidence="1" type="ORF">FB465_0447</name>
</gene>
<name>A0A561EIU7_9ACTN</name>
<comment type="caution">
    <text evidence="1">The sequence shown here is derived from an EMBL/GenBank/DDBJ whole genome shotgun (WGS) entry which is preliminary data.</text>
</comment>
<dbReference type="Proteomes" id="UP000318416">
    <property type="component" value="Unassembled WGS sequence"/>
</dbReference>
<organism evidence="1 2">
    <name type="scientific">Kitasatospora atroaurantiaca</name>
    <dbReference type="NCBI Taxonomy" id="285545"/>
    <lineage>
        <taxon>Bacteria</taxon>
        <taxon>Bacillati</taxon>
        <taxon>Actinomycetota</taxon>
        <taxon>Actinomycetes</taxon>
        <taxon>Kitasatosporales</taxon>
        <taxon>Streptomycetaceae</taxon>
        <taxon>Kitasatospora</taxon>
    </lineage>
</organism>
<protein>
    <recommendedName>
        <fullName evidence="3">STAS/SEC14 domain-containing protein</fullName>
    </recommendedName>
</protein>
<dbReference type="RefSeq" id="WP_145787089.1">
    <property type="nucleotide sequence ID" value="NZ_BAAABR010000028.1"/>
</dbReference>
<evidence type="ECO:0000313" key="1">
    <source>
        <dbReference type="EMBL" id="TWE15547.1"/>
    </source>
</evidence>
<evidence type="ECO:0000313" key="2">
    <source>
        <dbReference type="Proteomes" id="UP000318416"/>
    </source>
</evidence>
<accession>A0A561EIU7</accession>
<dbReference type="AlphaFoldDB" id="A0A561EIU7"/>
<keyword evidence="2" id="KW-1185">Reference proteome</keyword>
<dbReference type="OrthoDB" id="5188753at2"/>
<dbReference type="EMBL" id="VIVR01000001">
    <property type="protein sequence ID" value="TWE15547.1"/>
    <property type="molecule type" value="Genomic_DNA"/>
</dbReference>